<evidence type="ECO:0000259" key="4">
    <source>
        <dbReference type="PROSITE" id="PS50144"/>
    </source>
</evidence>
<feature type="domain" description="BTB" evidence="3">
    <location>
        <begin position="179"/>
        <end position="246"/>
    </location>
</feature>
<proteinExistence type="inferred from homology"/>
<dbReference type="AlphaFoldDB" id="A0A833VGU3"/>
<dbReference type="PROSITE" id="PS50144">
    <property type="entry name" value="MATH"/>
    <property type="match status" value="1"/>
</dbReference>
<dbReference type="PANTHER" id="PTHR26379">
    <property type="entry name" value="BTB/POZ AND MATH DOMAIN-CONTAINING PROTEIN 1"/>
    <property type="match status" value="1"/>
</dbReference>
<name>A0A833VGU3_9POAL</name>
<dbReference type="EMBL" id="SWLB01000005">
    <property type="protein sequence ID" value="KAF3338261.1"/>
    <property type="molecule type" value="Genomic_DNA"/>
</dbReference>
<dbReference type="Proteomes" id="UP000623129">
    <property type="component" value="Unassembled WGS sequence"/>
</dbReference>
<evidence type="ECO:0000313" key="6">
    <source>
        <dbReference type="Proteomes" id="UP000623129"/>
    </source>
</evidence>
<gene>
    <name evidence="5" type="ORF">FCM35_KLT17098</name>
</gene>
<dbReference type="CDD" id="cd18280">
    <property type="entry name" value="BTB_POZ_BPM_plant"/>
    <property type="match status" value="1"/>
</dbReference>
<dbReference type="InterPro" id="IPR000210">
    <property type="entry name" value="BTB/POZ_dom"/>
</dbReference>
<dbReference type="InterPro" id="IPR056423">
    <property type="entry name" value="BACK_BPM_SPOP"/>
</dbReference>
<dbReference type="PANTHER" id="PTHR26379:SF187">
    <property type="entry name" value="OS07G0655300 PROTEIN"/>
    <property type="match status" value="1"/>
</dbReference>
<dbReference type="Gene3D" id="3.30.710.10">
    <property type="entry name" value="Potassium Channel Kv1.1, Chain A"/>
    <property type="match status" value="1"/>
</dbReference>
<keyword evidence="6" id="KW-1185">Reference proteome</keyword>
<dbReference type="PROSITE" id="PS50097">
    <property type="entry name" value="BTB"/>
    <property type="match status" value="1"/>
</dbReference>
<organism evidence="5 6">
    <name type="scientific">Carex littledalei</name>
    <dbReference type="NCBI Taxonomy" id="544730"/>
    <lineage>
        <taxon>Eukaryota</taxon>
        <taxon>Viridiplantae</taxon>
        <taxon>Streptophyta</taxon>
        <taxon>Embryophyta</taxon>
        <taxon>Tracheophyta</taxon>
        <taxon>Spermatophyta</taxon>
        <taxon>Magnoliopsida</taxon>
        <taxon>Liliopsida</taxon>
        <taxon>Poales</taxon>
        <taxon>Cyperaceae</taxon>
        <taxon>Cyperoideae</taxon>
        <taxon>Cariceae</taxon>
        <taxon>Carex</taxon>
        <taxon>Carex subgen. Euthyceras</taxon>
    </lineage>
</organism>
<dbReference type="Gene3D" id="1.25.40.420">
    <property type="match status" value="1"/>
</dbReference>
<dbReference type="SUPFAM" id="SSF54695">
    <property type="entry name" value="POZ domain"/>
    <property type="match status" value="1"/>
</dbReference>
<dbReference type="Pfam" id="PF00651">
    <property type="entry name" value="BTB"/>
    <property type="match status" value="1"/>
</dbReference>
<evidence type="ECO:0000259" key="3">
    <source>
        <dbReference type="PROSITE" id="PS50097"/>
    </source>
</evidence>
<protein>
    <submittedName>
        <fullName evidence="5">BTB/POZ and MATH domain-containing protein 2</fullName>
    </submittedName>
</protein>
<dbReference type="Pfam" id="PF24570">
    <property type="entry name" value="BACK_BPM_SPOP"/>
    <property type="match status" value="1"/>
</dbReference>
<dbReference type="InterPro" id="IPR008974">
    <property type="entry name" value="TRAF-like"/>
</dbReference>
<dbReference type="InterPro" id="IPR011333">
    <property type="entry name" value="SKP1/BTB/POZ_sf"/>
</dbReference>
<feature type="domain" description="MATH" evidence="4">
    <location>
        <begin position="14"/>
        <end position="142"/>
    </location>
</feature>
<dbReference type="GO" id="GO:0016567">
    <property type="term" value="P:protein ubiquitination"/>
    <property type="evidence" value="ECO:0007669"/>
    <property type="project" value="InterPro"/>
</dbReference>
<dbReference type="SUPFAM" id="SSF49599">
    <property type="entry name" value="TRAF domain-like"/>
    <property type="match status" value="1"/>
</dbReference>
<dbReference type="CDD" id="cd00121">
    <property type="entry name" value="MATH"/>
    <property type="match status" value="1"/>
</dbReference>
<comment type="caution">
    <text evidence="5">The sequence shown here is derived from an EMBL/GenBank/DDBJ whole genome shotgun (WGS) entry which is preliminary data.</text>
</comment>
<comment type="pathway">
    <text evidence="1">Protein modification; protein ubiquitination.</text>
</comment>
<dbReference type="InterPro" id="IPR002083">
    <property type="entry name" value="MATH/TRAF_dom"/>
</dbReference>
<evidence type="ECO:0000256" key="1">
    <source>
        <dbReference type="ARBA" id="ARBA00004906"/>
    </source>
</evidence>
<dbReference type="Pfam" id="PF22486">
    <property type="entry name" value="MATH_2"/>
    <property type="match status" value="1"/>
</dbReference>
<comment type="similarity">
    <text evidence="2">Belongs to the Tdpoz family.</text>
</comment>
<evidence type="ECO:0000313" key="5">
    <source>
        <dbReference type="EMBL" id="KAF3338261.1"/>
    </source>
</evidence>
<reference evidence="5" key="1">
    <citation type="submission" date="2020-01" db="EMBL/GenBank/DDBJ databases">
        <title>Genome sequence of Kobresia littledalei, the first chromosome-level genome in the family Cyperaceae.</title>
        <authorList>
            <person name="Qu G."/>
        </authorList>
    </citation>
    <scope>NUCLEOTIDE SEQUENCE</scope>
    <source>
        <strain evidence="5">C.B.Clarke</strain>
        <tissue evidence="5">Leaf</tissue>
    </source>
</reference>
<accession>A0A833VGU3</accession>
<evidence type="ECO:0000256" key="2">
    <source>
        <dbReference type="ARBA" id="ARBA00010846"/>
    </source>
</evidence>
<dbReference type="OrthoDB" id="6359816at2759"/>
<sequence>MASSYTTSEFQMKPTTGTHRVKIHTSLTAGIKSGRSIQCGTFTVGEYQWAILYYPQGTGEYSYSHTYMPFYVELLSEGKDVDVFLCFSLVDQNGIASNNYKDSKFFTYNKKGNKNGFSLFSRAWLDRSEFVKDDSFTVECSLKILEPSIEEGKNNNSISVPPSNMHQHLHNLLQSGEGADISFKVKGETFPAHRIILASRSSVFRAELFGSMSESTASCIEIQDIEPQIFKALLQFIYTDMFPPSDDHTGKGVDEDIMAQHLIVAADRYALDRLRLICEETLAKKINADNVVTTLVLAAQHNCQQLKELCLDYISSSKILHSLIETDVFASFMVSCPSIYKELLKKVTSNRRT</sequence>
<dbReference type="Gene3D" id="2.60.210.10">
    <property type="entry name" value="Apoptosis, Tumor Necrosis Factor Receptor Associated Protein 2, Chain A"/>
    <property type="match status" value="1"/>
</dbReference>
<dbReference type="SMART" id="SM00225">
    <property type="entry name" value="BTB"/>
    <property type="match status" value="1"/>
</dbReference>
<dbReference type="InterPro" id="IPR045005">
    <property type="entry name" value="BPM1-6"/>
</dbReference>